<keyword evidence="5 9" id="KW-0472">Membrane</keyword>
<feature type="transmembrane region" description="Helical" evidence="9">
    <location>
        <begin position="517"/>
        <end position="540"/>
    </location>
</feature>
<protein>
    <recommendedName>
        <fullName evidence="8">Transporter</fullName>
    </recommendedName>
</protein>
<feature type="transmembrane region" description="Helical" evidence="9">
    <location>
        <begin position="383"/>
        <end position="408"/>
    </location>
</feature>
<dbReference type="SUPFAM" id="SSF161070">
    <property type="entry name" value="SNF-like"/>
    <property type="match status" value="1"/>
</dbReference>
<evidence type="ECO:0000256" key="4">
    <source>
        <dbReference type="ARBA" id="ARBA00022989"/>
    </source>
</evidence>
<dbReference type="EMBL" id="JAODUO010000417">
    <property type="protein sequence ID" value="KAK2180985.1"/>
    <property type="molecule type" value="Genomic_DNA"/>
</dbReference>
<feature type="transmembrane region" description="Helical" evidence="9">
    <location>
        <begin position="350"/>
        <end position="371"/>
    </location>
</feature>
<name>A0AAD9NSP2_RIDPI</name>
<accession>A0AAD9NSP2</accession>
<dbReference type="Proteomes" id="UP001209878">
    <property type="component" value="Unassembled WGS sequence"/>
</dbReference>
<proteinExistence type="inferred from homology"/>
<keyword evidence="6" id="KW-0915">Sodium</keyword>
<feature type="binding site" evidence="6">
    <location>
        <position position="85"/>
    </location>
    <ligand>
        <name>Na(+)</name>
        <dbReference type="ChEBI" id="CHEBI:29101"/>
        <label>1</label>
    </ligand>
</feature>
<keyword evidence="11" id="KW-1185">Reference proteome</keyword>
<feature type="transmembrane region" description="Helical" evidence="9">
    <location>
        <begin position="486"/>
        <end position="511"/>
    </location>
</feature>
<dbReference type="PANTHER" id="PTHR11616">
    <property type="entry name" value="SODIUM/CHLORIDE DEPENDENT TRANSPORTER"/>
    <property type="match status" value="1"/>
</dbReference>
<feature type="transmembrane region" description="Helical" evidence="9">
    <location>
        <begin position="592"/>
        <end position="617"/>
    </location>
</feature>
<dbReference type="PROSITE" id="PS00610">
    <property type="entry name" value="NA_NEUROTRAN_SYMP_1"/>
    <property type="match status" value="1"/>
</dbReference>
<feature type="transmembrane region" description="Helical" evidence="9">
    <location>
        <begin position="301"/>
        <end position="321"/>
    </location>
</feature>
<feature type="binding site" evidence="6">
    <location>
        <position position="454"/>
    </location>
    <ligand>
        <name>Na(+)</name>
        <dbReference type="ChEBI" id="CHEBI:29101"/>
        <label>1</label>
    </ligand>
</feature>
<evidence type="ECO:0000256" key="8">
    <source>
        <dbReference type="RuleBase" id="RU003732"/>
    </source>
</evidence>
<feature type="binding site" evidence="6">
    <location>
        <position position="357"/>
    </location>
    <ligand>
        <name>Na(+)</name>
        <dbReference type="ChEBI" id="CHEBI:29101"/>
        <label>1</label>
    </ligand>
</feature>
<feature type="transmembrane region" description="Helical" evidence="9">
    <location>
        <begin position="442"/>
        <end position="466"/>
    </location>
</feature>
<evidence type="ECO:0000256" key="9">
    <source>
        <dbReference type="SAM" id="Phobius"/>
    </source>
</evidence>
<evidence type="ECO:0000313" key="10">
    <source>
        <dbReference type="EMBL" id="KAK2180985.1"/>
    </source>
</evidence>
<feature type="binding site" evidence="6">
    <location>
        <position position="84"/>
    </location>
    <ligand>
        <name>Na(+)</name>
        <dbReference type="ChEBI" id="CHEBI:29101"/>
        <label>1</label>
    </ligand>
</feature>
<gene>
    <name evidence="10" type="ORF">NP493_418g00000</name>
</gene>
<feature type="binding site" evidence="6">
    <location>
        <position position="389"/>
    </location>
    <ligand>
        <name>Na(+)</name>
        <dbReference type="ChEBI" id="CHEBI:29101"/>
        <label>1</label>
    </ligand>
</feature>
<dbReference type="GO" id="GO:0046872">
    <property type="term" value="F:metal ion binding"/>
    <property type="evidence" value="ECO:0007669"/>
    <property type="project" value="UniProtKB-KW"/>
</dbReference>
<keyword evidence="3 8" id="KW-0812">Transmembrane</keyword>
<sequence length="677" mass="75802">MYFHVFQTDLPVLLHRPPRPVVGLYAAVACFYQADDTAMIPKSVGEASCMDKDFSLSTNSEDENVERGNWTGKLDFLLSCLSYAVGLGNLWRFPYLCYRNGGGAFLIPYVFMLVFAGIPLFFMELSFGQFASEGVITVWKVCPLLQGIGWGMFIVSSFIAVYYNVVIAWSIFYLLASLNTQVPWSTCDNHWNTPECGIVNLAEKHNCTLHNGTWRNHTCYIVTGRDHDKFNVNISNGYTHMEMLASRKSPSDEYFHNFVLDISEGFHEMGGVRWQLAGCLLLAWMLVGGCLIKGIKSQGKVVYFTATFPYLVLCVLLVRGITLDGSGDGILYYITPQWNRLANAKVWGDAAVQIFFSLSPCWGGLITLASYNKFHNNCLRDSLFVAIGNCLTSVFAGFVIFAIIGFIAHEIGVGVDEVAKGGAGLAFIIYPEVVSRLPISPLWAILFFSMLVTLGLGTQFSVVTTLHTTLLDVFPNTLRHGKRPMLVMICICLIGYLLGLSCCTRGGMYMLQLIDNYAATYSVLIIGLCECLALSYVYGIDAFLKDIEMMLGYKPHIWWKIMWKYVTPLILVFIMVFTWVDFVPSSYGEYTFPLWAEVVGWIMSMTSVSAIPIFIAWKVCTAEQEDTLWETIKRLSQPTADWGPSLEKHRQIAQSHETNIPLNPAPTSIHIEIDPSS</sequence>
<dbReference type="InterPro" id="IPR037272">
    <property type="entry name" value="SNS_sf"/>
</dbReference>
<evidence type="ECO:0000256" key="3">
    <source>
        <dbReference type="ARBA" id="ARBA00022692"/>
    </source>
</evidence>
<dbReference type="PANTHER" id="PTHR11616:SF240">
    <property type="entry name" value="BLOATED TUBULES, ISOFORM B-RELATED"/>
    <property type="match status" value="1"/>
</dbReference>
<keyword evidence="6" id="KW-0479">Metal-binding</keyword>
<dbReference type="Pfam" id="PF00209">
    <property type="entry name" value="SNF"/>
    <property type="match status" value="1"/>
</dbReference>
<organism evidence="10 11">
    <name type="scientific">Ridgeia piscesae</name>
    <name type="common">Tubeworm</name>
    <dbReference type="NCBI Taxonomy" id="27915"/>
    <lineage>
        <taxon>Eukaryota</taxon>
        <taxon>Metazoa</taxon>
        <taxon>Spiralia</taxon>
        <taxon>Lophotrochozoa</taxon>
        <taxon>Annelida</taxon>
        <taxon>Polychaeta</taxon>
        <taxon>Sedentaria</taxon>
        <taxon>Canalipalpata</taxon>
        <taxon>Sabellida</taxon>
        <taxon>Siboglinidae</taxon>
        <taxon>Ridgeia</taxon>
    </lineage>
</organism>
<keyword evidence="7" id="KW-1015">Disulfide bond</keyword>
<feature type="disulfide bond" evidence="7">
    <location>
        <begin position="187"/>
        <end position="196"/>
    </location>
</feature>
<feature type="transmembrane region" description="Helical" evidence="9">
    <location>
        <begin position="106"/>
        <end position="127"/>
    </location>
</feature>
<comment type="subcellular location">
    <subcellularLocation>
        <location evidence="1">Membrane</location>
        <topology evidence="1">Multi-pass membrane protein</topology>
    </subcellularLocation>
</comment>
<dbReference type="PROSITE" id="PS50267">
    <property type="entry name" value="NA_NEUROTRAN_SYMP_3"/>
    <property type="match status" value="1"/>
</dbReference>
<feature type="transmembrane region" description="Helical" evidence="9">
    <location>
        <begin position="561"/>
        <end position="580"/>
    </location>
</feature>
<evidence type="ECO:0000256" key="6">
    <source>
        <dbReference type="PIRSR" id="PIRSR600175-1"/>
    </source>
</evidence>
<feature type="binding site" evidence="6">
    <location>
        <position position="89"/>
    </location>
    <ligand>
        <name>Na(+)</name>
        <dbReference type="ChEBI" id="CHEBI:29101"/>
        <label>1</label>
    </ligand>
</feature>
<keyword evidence="4 9" id="KW-1133">Transmembrane helix</keyword>
<comment type="caution">
    <text evidence="10">The sequence shown here is derived from an EMBL/GenBank/DDBJ whole genome shotgun (WGS) entry which is preliminary data.</text>
</comment>
<evidence type="ECO:0000256" key="5">
    <source>
        <dbReference type="ARBA" id="ARBA00023136"/>
    </source>
</evidence>
<dbReference type="InterPro" id="IPR000175">
    <property type="entry name" value="Na/ntran_symport"/>
</dbReference>
<keyword evidence="2 8" id="KW-0813">Transport</keyword>
<dbReference type="GO" id="GO:0005886">
    <property type="term" value="C:plasma membrane"/>
    <property type="evidence" value="ECO:0007669"/>
    <property type="project" value="TreeGrafter"/>
</dbReference>
<evidence type="ECO:0000256" key="7">
    <source>
        <dbReference type="PIRSR" id="PIRSR600175-2"/>
    </source>
</evidence>
<dbReference type="PRINTS" id="PR00176">
    <property type="entry name" value="NANEUSMPORT"/>
</dbReference>
<evidence type="ECO:0000256" key="1">
    <source>
        <dbReference type="ARBA" id="ARBA00004141"/>
    </source>
</evidence>
<comment type="similarity">
    <text evidence="8">Belongs to the sodium:neurotransmitter symporter (SNF) (TC 2.A.22) family.</text>
</comment>
<feature type="transmembrane region" description="Helical" evidence="9">
    <location>
        <begin position="148"/>
        <end position="175"/>
    </location>
</feature>
<dbReference type="AlphaFoldDB" id="A0AAD9NSP2"/>
<reference evidence="10" key="1">
    <citation type="journal article" date="2023" name="Mol. Biol. Evol.">
        <title>Third-Generation Sequencing Reveals the Adaptive Role of the Epigenome in Three Deep-Sea Polychaetes.</title>
        <authorList>
            <person name="Perez M."/>
            <person name="Aroh O."/>
            <person name="Sun Y."/>
            <person name="Lan Y."/>
            <person name="Juniper S.K."/>
            <person name="Young C.R."/>
            <person name="Angers B."/>
            <person name="Qian P.Y."/>
        </authorList>
    </citation>
    <scope>NUCLEOTIDE SEQUENCE</scope>
    <source>
        <strain evidence="10">R07B-5</strain>
    </source>
</reference>
<keyword evidence="8" id="KW-0769">Symport</keyword>
<evidence type="ECO:0000256" key="2">
    <source>
        <dbReference type="ARBA" id="ARBA00022448"/>
    </source>
</evidence>
<evidence type="ECO:0000313" key="11">
    <source>
        <dbReference type="Proteomes" id="UP001209878"/>
    </source>
</evidence>
<dbReference type="GO" id="GO:0015375">
    <property type="term" value="F:glycine:sodium symporter activity"/>
    <property type="evidence" value="ECO:0007669"/>
    <property type="project" value="TreeGrafter"/>
</dbReference>